<dbReference type="Gene3D" id="3.40.33.10">
    <property type="entry name" value="CAP"/>
    <property type="match status" value="1"/>
</dbReference>
<name>A0A550CLX0_9AGAR</name>
<dbReference type="AlphaFoldDB" id="A0A550CLX0"/>
<comment type="caution">
    <text evidence="3">The sequence shown here is derived from an EMBL/GenBank/DDBJ whole genome shotgun (WGS) entry which is preliminary data.</text>
</comment>
<evidence type="ECO:0000256" key="1">
    <source>
        <dbReference type="SAM" id="SignalP"/>
    </source>
</evidence>
<dbReference type="InterPro" id="IPR018244">
    <property type="entry name" value="Allrgn_V5/Tpx1_CS"/>
</dbReference>
<evidence type="ECO:0000259" key="2">
    <source>
        <dbReference type="SMART" id="SM00198"/>
    </source>
</evidence>
<keyword evidence="4" id="KW-1185">Reference proteome</keyword>
<dbReference type="Pfam" id="PF00188">
    <property type="entry name" value="CAP"/>
    <property type="match status" value="1"/>
</dbReference>
<proteinExistence type="predicted"/>
<feature type="chain" id="PRO_5021903136" evidence="1">
    <location>
        <begin position="23"/>
        <end position="259"/>
    </location>
</feature>
<dbReference type="Proteomes" id="UP000320762">
    <property type="component" value="Unassembled WGS sequence"/>
</dbReference>
<dbReference type="GO" id="GO:0005576">
    <property type="term" value="C:extracellular region"/>
    <property type="evidence" value="ECO:0007669"/>
    <property type="project" value="InterPro"/>
</dbReference>
<feature type="domain" description="SCP" evidence="2">
    <location>
        <begin position="126"/>
        <end position="251"/>
    </location>
</feature>
<organism evidence="3 4">
    <name type="scientific">Schizophyllum amplum</name>
    <dbReference type="NCBI Taxonomy" id="97359"/>
    <lineage>
        <taxon>Eukaryota</taxon>
        <taxon>Fungi</taxon>
        <taxon>Dikarya</taxon>
        <taxon>Basidiomycota</taxon>
        <taxon>Agaricomycotina</taxon>
        <taxon>Agaricomycetes</taxon>
        <taxon>Agaricomycetidae</taxon>
        <taxon>Agaricales</taxon>
        <taxon>Schizophyllaceae</taxon>
        <taxon>Schizophyllum</taxon>
    </lineage>
</organism>
<feature type="signal peptide" evidence="1">
    <location>
        <begin position="1"/>
        <end position="22"/>
    </location>
</feature>
<dbReference type="OrthoDB" id="337038at2759"/>
<keyword evidence="1" id="KW-0732">Signal</keyword>
<dbReference type="STRING" id="97359.A0A550CLX0"/>
<dbReference type="PROSITE" id="PS01010">
    <property type="entry name" value="CRISP_2"/>
    <property type="match status" value="1"/>
</dbReference>
<reference evidence="3 4" key="1">
    <citation type="journal article" date="2019" name="New Phytol.">
        <title>Comparative genomics reveals unique wood-decay strategies and fruiting body development in the Schizophyllaceae.</title>
        <authorList>
            <person name="Almasi E."/>
            <person name="Sahu N."/>
            <person name="Krizsan K."/>
            <person name="Balint B."/>
            <person name="Kovacs G.M."/>
            <person name="Kiss B."/>
            <person name="Cseklye J."/>
            <person name="Drula E."/>
            <person name="Henrissat B."/>
            <person name="Nagy I."/>
            <person name="Chovatia M."/>
            <person name="Adam C."/>
            <person name="LaButti K."/>
            <person name="Lipzen A."/>
            <person name="Riley R."/>
            <person name="Grigoriev I.V."/>
            <person name="Nagy L.G."/>
        </authorList>
    </citation>
    <scope>NUCLEOTIDE SEQUENCE [LARGE SCALE GENOMIC DNA]</scope>
    <source>
        <strain evidence="3 4">NL-1724</strain>
    </source>
</reference>
<evidence type="ECO:0000313" key="4">
    <source>
        <dbReference type="Proteomes" id="UP000320762"/>
    </source>
</evidence>
<dbReference type="InterPro" id="IPR014044">
    <property type="entry name" value="CAP_dom"/>
</dbReference>
<dbReference type="PANTHER" id="PTHR10334">
    <property type="entry name" value="CYSTEINE-RICH SECRETORY PROTEIN-RELATED"/>
    <property type="match status" value="1"/>
</dbReference>
<gene>
    <name evidence="3" type="ORF">BD626DRAFT_192325</name>
</gene>
<protein>
    <submittedName>
        <fullName evidence="3">CAP domain-containing protein</fullName>
    </submittedName>
</protein>
<dbReference type="InterPro" id="IPR001283">
    <property type="entry name" value="CRISP-related"/>
</dbReference>
<accession>A0A550CLX0</accession>
<dbReference type="PRINTS" id="PR00837">
    <property type="entry name" value="V5TPXLIKE"/>
</dbReference>
<dbReference type="EMBL" id="VDMD01000004">
    <property type="protein sequence ID" value="TRM65805.1"/>
    <property type="molecule type" value="Genomic_DNA"/>
</dbReference>
<dbReference type="SUPFAM" id="SSF55797">
    <property type="entry name" value="PR-1-like"/>
    <property type="match status" value="1"/>
</dbReference>
<dbReference type="InterPro" id="IPR035940">
    <property type="entry name" value="CAP_sf"/>
</dbReference>
<sequence length="259" mass="26060">MLNTFTVFAALALSAAAGPVHPAPNADTAAVYNFSGWGGNWGNWGEWGNWGSGGDASGVSAFPSASGAASSATATVAASSSAAAPSSAVSSSVAAPSSVASSAEAPSSIASSAASSPSAVSAQVTDDQQAYLDGHNNERAKHGAAALTWSADLASYAQNYGAQCVWEHSGGQYGENLAAGTGLSIADAIQMWNNEAADYDASNPQYSHWTQVVWKGTTEVGCAMTTCGSIAGMDNGNFYVCSYNPPGNYIGEFGENVQP</sequence>
<dbReference type="SMART" id="SM00198">
    <property type="entry name" value="SCP"/>
    <property type="match status" value="1"/>
</dbReference>
<evidence type="ECO:0000313" key="3">
    <source>
        <dbReference type="EMBL" id="TRM65805.1"/>
    </source>
</evidence>